<dbReference type="GO" id="GO:0000122">
    <property type="term" value="P:negative regulation of transcription by RNA polymerase II"/>
    <property type="evidence" value="ECO:0007669"/>
    <property type="project" value="TreeGrafter"/>
</dbReference>
<dbReference type="InterPro" id="IPR003822">
    <property type="entry name" value="PAH"/>
</dbReference>
<organism evidence="4 5">
    <name type="scientific">Coprinopsis marcescibilis</name>
    <name type="common">Agaric fungus</name>
    <name type="synonym">Psathyrella marcescibilis</name>
    <dbReference type="NCBI Taxonomy" id="230819"/>
    <lineage>
        <taxon>Eukaryota</taxon>
        <taxon>Fungi</taxon>
        <taxon>Dikarya</taxon>
        <taxon>Basidiomycota</taxon>
        <taxon>Agaricomycotina</taxon>
        <taxon>Agaricomycetes</taxon>
        <taxon>Agaricomycetidae</taxon>
        <taxon>Agaricales</taxon>
        <taxon>Agaricineae</taxon>
        <taxon>Psathyrellaceae</taxon>
        <taxon>Coprinopsis</taxon>
    </lineage>
</organism>
<dbReference type="SUPFAM" id="SSF47762">
    <property type="entry name" value="PAH2 domain"/>
    <property type="match status" value="2"/>
</dbReference>
<dbReference type="EMBL" id="ML210171">
    <property type="protein sequence ID" value="TFK26801.1"/>
    <property type="molecule type" value="Genomic_DNA"/>
</dbReference>
<dbReference type="InterPro" id="IPR039774">
    <property type="entry name" value="Sin3-like"/>
</dbReference>
<dbReference type="PROSITE" id="PS51477">
    <property type="entry name" value="PAH"/>
    <property type="match status" value="2"/>
</dbReference>
<dbReference type="STRING" id="230819.A0A5C3LEB8"/>
<keyword evidence="2 3" id="KW-0539">Nucleus</keyword>
<dbReference type="AlphaFoldDB" id="A0A5C3LEB8"/>
<dbReference type="GO" id="GO:0070822">
    <property type="term" value="C:Sin3-type complex"/>
    <property type="evidence" value="ECO:0007669"/>
    <property type="project" value="TreeGrafter"/>
</dbReference>
<evidence type="ECO:0008006" key="6">
    <source>
        <dbReference type="Google" id="ProtNLM"/>
    </source>
</evidence>
<gene>
    <name evidence="4" type="ORF">FA15DRAFT_667093</name>
</gene>
<dbReference type="OrthoDB" id="10265969at2759"/>
<accession>A0A5C3LEB8</accession>
<dbReference type="PANTHER" id="PTHR12346:SF58">
    <property type="entry name" value="PAIRED AMPHIPATHIC HELIX PROTEIN PST2"/>
    <property type="match status" value="1"/>
</dbReference>
<sequence>MESSERQYTQDEANIALNYLSALETRFADKPDVGQDFLSLMSAYQSKEITVMELVESVCILLFKHQDLLESFNHFLPNDWHVGSLRDEEKQNLWHVTIDNPTGTHLRRFEEVVSEDPPPLLESGPTEEFAQAIAFVNEVQGRYSSNPEVYQEFLGMLQKYNIGDDGVSKDEQQAVVLAVDKLFSATPDLAERFRTIIGRDSSDAQRPIVH</sequence>
<evidence type="ECO:0000256" key="3">
    <source>
        <dbReference type="PROSITE-ProRule" id="PRU00810"/>
    </source>
</evidence>
<keyword evidence="5" id="KW-1185">Reference proteome</keyword>
<evidence type="ECO:0000313" key="5">
    <source>
        <dbReference type="Proteomes" id="UP000307440"/>
    </source>
</evidence>
<proteinExistence type="predicted"/>
<evidence type="ECO:0000256" key="2">
    <source>
        <dbReference type="ARBA" id="ARBA00023242"/>
    </source>
</evidence>
<dbReference type="Gene3D" id="1.20.1160.11">
    <property type="entry name" value="Paired amphipathic helix"/>
    <property type="match status" value="2"/>
</dbReference>
<evidence type="ECO:0000256" key="1">
    <source>
        <dbReference type="ARBA" id="ARBA00004123"/>
    </source>
</evidence>
<dbReference type="GO" id="GO:0003714">
    <property type="term" value="F:transcription corepressor activity"/>
    <property type="evidence" value="ECO:0007669"/>
    <property type="project" value="InterPro"/>
</dbReference>
<dbReference type="PANTHER" id="PTHR12346">
    <property type="entry name" value="SIN3B-RELATED"/>
    <property type="match status" value="1"/>
</dbReference>
<dbReference type="Proteomes" id="UP000307440">
    <property type="component" value="Unassembled WGS sequence"/>
</dbReference>
<dbReference type="Pfam" id="PF02671">
    <property type="entry name" value="PAH"/>
    <property type="match status" value="1"/>
</dbReference>
<evidence type="ECO:0000313" key="4">
    <source>
        <dbReference type="EMBL" id="TFK26801.1"/>
    </source>
</evidence>
<comment type="subcellular location">
    <subcellularLocation>
        <location evidence="1 3">Nucleus</location>
    </subcellularLocation>
</comment>
<dbReference type="InterPro" id="IPR036600">
    <property type="entry name" value="PAH_sf"/>
</dbReference>
<protein>
    <recommendedName>
        <fullName evidence="6">PAH2 domain-containing protein</fullName>
    </recommendedName>
</protein>
<reference evidence="4 5" key="1">
    <citation type="journal article" date="2019" name="Nat. Ecol. Evol.">
        <title>Megaphylogeny resolves global patterns of mushroom evolution.</title>
        <authorList>
            <person name="Varga T."/>
            <person name="Krizsan K."/>
            <person name="Foldi C."/>
            <person name="Dima B."/>
            <person name="Sanchez-Garcia M."/>
            <person name="Sanchez-Ramirez S."/>
            <person name="Szollosi G.J."/>
            <person name="Szarkandi J.G."/>
            <person name="Papp V."/>
            <person name="Albert L."/>
            <person name="Andreopoulos W."/>
            <person name="Angelini C."/>
            <person name="Antonin V."/>
            <person name="Barry K.W."/>
            <person name="Bougher N.L."/>
            <person name="Buchanan P."/>
            <person name="Buyck B."/>
            <person name="Bense V."/>
            <person name="Catcheside P."/>
            <person name="Chovatia M."/>
            <person name="Cooper J."/>
            <person name="Damon W."/>
            <person name="Desjardin D."/>
            <person name="Finy P."/>
            <person name="Geml J."/>
            <person name="Haridas S."/>
            <person name="Hughes K."/>
            <person name="Justo A."/>
            <person name="Karasinski D."/>
            <person name="Kautmanova I."/>
            <person name="Kiss B."/>
            <person name="Kocsube S."/>
            <person name="Kotiranta H."/>
            <person name="LaButti K.M."/>
            <person name="Lechner B.E."/>
            <person name="Liimatainen K."/>
            <person name="Lipzen A."/>
            <person name="Lukacs Z."/>
            <person name="Mihaltcheva S."/>
            <person name="Morgado L.N."/>
            <person name="Niskanen T."/>
            <person name="Noordeloos M.E."/>
            <person name="Ohm R.A."/>
            <person name="Ortiz-Santana B."/>
            <person name="Ovrebo C."/>
            <person name="Racz N."/>
            <person name="Riley R."/>
            <person name="Savchenko A."/>
            <person name="Shiryaev A."/>
            <person name="Soop K."/>
            <person name="Spirin V."/>
            <person name="Szebenyi C."/>
            <person name="Tomsovsky M."/>
            <person name="Tulloss R.E."/>
            <person name="Uehling J."/>
            <person name="Grigoriev I.V."/>
            <person name="Vagvolgyi C."/>
            <person name="Papp T."/>
            <person name="Martin F.M."/>
            <person name="Miettinen O."/>
            <person name="Hibbett D.S."/>
            <person name="Nagy L.G."/>
        </authorList>
    </citation>
    <scope>NUCLEOTIDE SEQUENCE [LARGE SCALE GENOMIC DNA]</scope>
    <source>
        <strain evidence="4 5">CBS 121175</strain>
    </source>
</reference>
<name>A0A5C3LEB8_COPMA</name>